<keyword evidence="7" id="KW-0460">Magnesium</keyword>
<dbReference type="SUPFAM" id="SSF53098">
    <property type="entry name" value="Ribonuclease H-like"/>
    <property type="match status" value="1"/>
</dbReference>
<dbReference type="PANTHER" id="PTHR42648">
    <property type="entry name" value="TRANSPOSASE, PUTATIVE-RELATED"/>
    <property type="match status" value="1"/>
</dbReference>
<dbReference type="OrthoDB" id="7691805at2759"/>
<evidence type="ECO:0000313" key="16">
    <source>
        <dbReference type="EMBL" id="MBW0513327.1"/>
    </source>
</evidence>
<evidence type="ECO:0000256" key="14">
    <source>
        <dbReference type="ARBA" id="ARBA00049244"/>
    </source>
</evidence>
<keyword evidence="10" id="KW-0695">RNA-directed DNA polymerase</keyword>
<dbReference type="GO" id="GO:0003887">
    <property type="term" value="F:DNA-directed DNA polymerase activity"/>
    <property type="evidence" value="ECO:0007669"/>
    <property type="project" value="UniProtKB-KW"/>
</dbReference>
<name>A0A9Q3HR52_9BASI</name>
<keyword evidence="12" id="KW-0233">DNA recombination</keyword>
<evidence type="ECO:0000256" key="5">
    <source>
        <dbReference type="ARBA" id="ARBA00022759"/>
    </source>
</evidence>
<comment type="catalytic activity">
    <reaction evidence="13">
        <text>DNA(n) + a 2'-deoxyribonucleoside 5'-triphosphate = DNA(n+1) + diphosphate</text>
        <dbReference type="Rhea" id="RHEA:22508"/>
        <dbReference type="Rhea" id="RHEA-COMP:17339"/>
        <dbReference type="Rhea" id="RHEA-COMP:17340"/>
        <dbReference type="ChEBI" id="CHEBI:33019"/>
        <dbReference type="ChEBI" id="CHEBI:61560"/>
        <dbReference type="ChEBI" id="CHEBI:173112"/>
        <dbReference type="EC" id="2.7.7.49"/>
    </reaction>
</comment>
<evidence type="ECO:0000256" key="7">
    <source>
        <dbReference type="ARBA" id="ARBA00022842"/>
    </source>
</evidence>
<keyword evidence="11" id="KW-0239">DNA-directed DNA polymerase</keyword>
<evidence type="ECO:0000259" key="15">
    <source>
        <dbReference type="PROSITE" id="PS50994"/>
    </source>
</evidence>
<evidence type="ECO:0000256" key="10">
    <source>
        <dbReference type="ARBA" id="ARBA00022918"/>
    </source>
</evidence>
<evidence type="ECO:0000313" key="17">
    <source>
        <dbReference type="Proteomes" id="UP000765509"/>
    </source>
</evidence>
<dbReference type="GO" id="GO:0004519">
    <property type="term" value="F:endonuclease activity"/>
    <property type="evidence" value="ECO:0007669"/>
    <property type="project" value="UniProtKB-KW"/>
</dbReference>
<organism evidence="16 17">
    <name type="scientific">Austropuccinia psidii MF-1</name>
    <dbReference type="NCBI Taxonomy" id="1389203"/>
    <lineage>
        <taxon>Eukaryota</taxon>
        <taxon>Fungi</taxon>
        <taxon>Dikarya</taxon>
        <taxon>Basidiomycota</taxon>
        <taxon>Pucciniomycotina</taxon>
        <taxon>Pucciniomycetes</taxon>
        <taxon>Pucciniales</taxon>
        <taxon>Sphaerophragmiaceae</taxon>
        <taxon>Austropuccinia</taxon>
    </lineage>
</organism>
<feature type="domain" description="Integrase catalytic" evidence="15">
    <location>
        <begin position="113"/>
        <end position="212"/>
    </location>
</feature>
<dbReference type="GO" id="GO:0005634">
    <property type="term" value="C:nucleus"/>
    <property type="evidence" value="ECO:0007669"/>
    <property type="project" value="UniProtKB-ARBA"/>
</dbReference>
<keyword evidence="3" id="KW-0540">Nuclease</keyword>
<evidence type="ECO:0000256" key="1">
    <source>
        <dbReference type="ARBA" id="ARBA00022578"/>
    </source>
</evidence>
<evidence type="ECO:0000256" key="2">
    <source>
        <dbReference type="ARBA" id="ARBA00022695"/>
    </source>
</evidence>
<evidence type="ECO:0000256" key="3">
    <source>
        <dbReference type="ARBA" id="ARBA00022722"/>
    </source>
</evidence>
<keyword evidence="8" id="KW-0694">RNA-binding</keyword>
<keyword evidence="11" id="KW-0808">Transferase</keyword>
<accession>A0A9Q3HR52</accession>
<keyword evidence="4" id="KW-0479">Metal-binding</keyword>
<dbReference type="Gene3D" id="3.30.420.10">
    <property type="entry name" value="Ribonuclease H-like superfamily/Ribonuclease H"/>
    <property type="match status" value="1"/>
</dbReference>
<dbReference type="GO" id="GO:0032196">
    <property type="term" value="P:transposition"/>
    <property type="evidence" value="ECO:0007669"/>
    <property type="project" value="UniProtKB-KW"/>
</dbReference>
<gene>
    <name evidence="16" type="ORF">O181_053042</name>
</gene>
<comment type="caution">
    <text evidence="16">The sequence shown here is derived from an EMBL/GenBank/DDBJ whole genome shotgun (WGS) entry which is preliminary data.</text>
</comment>
<evidence type="ECO:0000256" key="11">
    <source>
        <dbReference type="ARBA" id="ARBA00022932"/>
    </source>
</evidence>
<dbReference type="Proteomes" id="UP000765509">
    <property type="component" value="Unassembled WGS sequence"/>
</dbReference>
<evidence type="ECO:0000256" key="8">
    <source>
        <dbReference type="ARBA" id="ARBA00022884"/>
    </source>
</evidence>
<dbReference type="InterPro" id="IPR036397">
    <property type="entry name" value="RNaseH_sf"/>
</dbReference>
<dbReference type="PANTHER" id="PTHR42648:SF11">
    <property type="entry name" value="TRANSPOSON TY4-P GAG-POL POLYPROTEIN"/>
    <property type="match status" value="1"/>
</dbReference>
<dbReference type="EMBL" id="AVOT02023353">
    <property type="protein sequence ID" value="MBW0513327.1"/>
    <property type="molecule type" value="Genomic_DNA"/>
</dbReference>
<dbReference type="GO" id="GO:0003723">
    <property type="term" value="F:RNA binding"/>
    <property type="evidence" value="ECO:0007669"/>
    <property type="project" value="UniProtKB-KW"/>
</dbReference>
<dbReference type="InterPro" id="IPR039537">
    <property type="entry name" value="Retrotran_Ty1/copia-like"/>
</dbReference>
<evidence type="ECO:0000256" key="9">
    <source>
        <dbReference type="ARBA" id="ARBA00022908"/>
    </source>
</evidence>
<keyword evidence="17" id="KW-1185">Reference proteome</keyword>
<dbReference type="GO" id="GO:0016787">
    <property type="term" value="F:hydrolase activity"/>
    <property type="evidence" value="ECO:0007669"/>
    <property type="project" value="UniProtKB-KW"/>
</dbReference>
<dbReference type="InterPro" id="IPR012337">
    <property type="entry name" value="RNaseH-like_sf"/>
</dbReference>
<dbReference type="GO" id="GO:0006310">
    <property type="term" value="P:DNA recombination"/>
    <property type="evidence" value="ECO:0007669"/>
    <property type="project" value="UniProtKB-KW"/>
</dbReference>
<sequence length="212" mass="24129">MAFYFHVFRQYQWFLPIISDSPENPSINPISTNHGDDAPPISLVTKPIPYPNDLATLWHRRIGNLSLHNIKQMIKHDAFNSLLPLFHYNINICHDCSISKSIHLPVSTPSQNHIWGPGDLVVANLVGPLPISYNNMKYVLIIQDFFSRLMAAIPLCNKTEAKIQFIDWMKQFTTTTSFKIKSIRTNNGSEFRKSTVSAFTTQHGIAHELSIP</sequence>
<keyword evidence="9" id="KW-0229">DNA integration</keyword>
<keyword evidence="2" id="KW-0548">Nucleotidyltransferase</keyword>
<evidence type="ECO:0000256" key="6">
    <source>
        <dbReference type="ARBA" id="ARBA00022801"/>
    </source>
</evidence>
<dbReference type="InterPro" id="IPR001584">
    <property type="entry name" value="Integrase_cat-core"/>
</dbReference>
<reference evidence="16" key="1">
    <citation type="submission" date="2021-03" db="EMBL/GenBank/DDBJ databases">
        <title>Draft genome sequence of rust myrtle Austropuccinia psidii MF-1, a brazilian biotype.</title>
        <authorList>
            <person name="Quecine M.C."/>
            <person name="Pachon D.M.R."/>
            <person name="Bonatelli M.L."/>
            <person name="Correr F.H."/>
            <person name="Franceschini L.M."/>
            <person name="Leite T.F."/>
            <person name="Margarido G.R.A."/>
            <person name="Almeida C.A."/>
            <person name="Ferrarezi J.A."/>
            <person name="Labate C.A."/>
        </authorList>
    </citation>
    <scope>NUCLEOTIDE SEQUENCE</scope>
    <source>
        <strain evidence="16">MF-1</strain>
    </source>
</reference>
<keyword evidence="1" id="KW-0815">Transposition</keyword>
<protein>
    <recommendedName>
        <fullName evidence="15">Integrase catalytic domain-containing protein</fullName>
    </recommendedName>
</protein>
<evidence type="ECO:0000256" key="4">
    <source>
        <dbReference type="ARBA" id="ARBA00022723"/>
    </source>
</evidence>
<keyword evidence="5" id="KW-0255">Endonuclease</keyword>
<dbReference type="GO" id="GO:0015074">
    <property type="term" value="P:DNA integration"/>
    <property type="evidence" value="ECO:0007669"/>
    <property type="project" value="UniProtKB-KW"/>
</dbReference>
<evidence type="ECO:0000256" key="12">
    <source>
        <dbReference type="ARBA" id="ARBA00023172"/>
    </source>
</evidence>
<dbReference type="PROSITE" id="PS50994">
    <property type="entry name" value="INTEGRASE"/>
    <property type="match status" value="1"/>
</dbReference>
<keyword evidence="6" id="KW-0378">Hydrolase</keyword>
<dbReference type="GO" id="GO:0046872">
    <property type="term" value="F:metal ion binding"/>
    <property type="evidence" value="ECO:0007669"/>
    <property type="project" value="UniProtKB-KW"/>
</dbReference>
<evidence type="ECO:0000256" key="13">
    <source>
        <dbReference type="ARBA" id="ARBA00048173"/>
    </source>
</evidence>
<dbReference type="AlphaFoldDB" id="A0A9Q3HR52"/>
<proteinExistence type="predicted"/>
<comment type="catalytic activity">
    <reaction evidence="14">
        <text>DNA(n) + a 2'-deoxyribonucleoside 5'-triphosphate = DNA(n+1) + diphosphate</text>
        <dbReference type="Rhea" id="RHEA:22508"/>
        <dbReference type="Rhea" id="RHEA-COMP:17339"/>
        <dbReference type="Rhea" id="RHEA-COMP:17340"/>
        <dbReference type="ChEBI" id="CHEBI:33019"/>
        <dbReference type="ChEBI" id="CHEBI:61560"/>
        <dbReference type="ChEBI" id="CHEBI:173112"/>
        <dbReference type="EC" id="2.7.7.7"/>
    </reaction>
</comment>
<dbReference type="GO" id="GO:0003964">
    <property type="term" value="F:RNA-directed DNA polymerase activity"/>
    <property type="evidence" value="ECO:0007669"/>
    <property type="project" value="UniProtKB-KW"/>
</dbReference>